<protein>
    <submittedName>
        <fullName evidence="3">Uncharacterized protein</fullName>
    </submittedName>
</protein>
<evidence type="ECO:0000256" key="1">
    <source>
        <dbReference type="SAM" id="MobiDB-lite"/>
    </source>
</evidence>
<sequence>MQQHTYTEQPQRQNFQYYPNPPPPVVYERRYAERDSGPRCVPCCCCIPCIPIPNWSNLMMKKRKKTTKPSR</sequence>
<feature type="region of interest" description="Disordered" evidence="1">
    <location>
        <begin position="1"/>
        <end position="22"/>
    </location>
</feature>
<feature type="compositionally biased region" description="Low complexity" evidence="1">
    <location>
        <begin position="9"/>
        <end position="18"/>
    </location>
</feature>
<proteinExistence type="predicted"/>
<organism evidence="2 3">
    <name type="scientific">Globodera pallida</name>
    <name type="common">Potato cyst nematode worm</name>
    <name type="synonym">Heterodera pallida</name>
    <dbReference type="NCBI Taxonomy" id="36090"/>
    <lineage>
        <taxon>Eukaryota</taxon>
        <taxon>Metazoa</taxon>
        <taxon>Ecdysozoa</taxon>
        <taxon>Nematoda</taxon>
        <taxon>Chromadorea</taxon>
        <taxon>Rhabditida</taxon>
        <taxon>Tylenchina</taxon>
        <taxon>Tylenchomorpha</taxon>
        <taxon>Tylenchoidea</taxon>
        <taxon>Heteroderidae</taxon>
        <taxon>Heteroderinae</taxon>
        <taxon>Globodera</taxon>
    </lineage>
</organism>
<evidence type="ECO:0000313" key="3">
    <source>
        <dbReference type="WBParaSite" id="GPLIN_001318100"/>
    </source>
</evidence>
<evidence type="ECO:0000313" key="2">
    <source>
        <dbReference type="Proteomes" id="UP000050741"/>
    </source>
</evidence>
<name>A0A183CJX5_GLOPA</name>
<accession>A0A183CJX5</accession>
<keyword evidence="2" id="KW-1185">Reference proteome</keyword>
<reference evidence="2" key="2">
    <citation type="submission" date="2014-05" db="EMBL/GenBank/DDBJ databases">
        <title>The genome and life-stage specific transcriptomes of Globodera pallida elucidate key aspects of plant parasitism by a cyst nematode.</title>
        <authorList>
            <person name="Cotton J.A."/>
            <person name="Lilley C.J."/>
            <person name="Jones L.M."/>
            <person name="Kikuchi T."/>
            <person name="Reid A.J."/>
            <person name="Thorpe P."/>
            <person name="Tsai I.J."/>
            <person name="Beasley H."/>
            <person name="Blok V."/>
            <person name="Cock P.J.A."/>
            <person name="Van den Akker S.E."/>
            <person name="Holroyd N."/>
            <person name="Hunt M."/>
            <person name="Mantelin S."/>
            <person name="Naghra H."/>
            <person name="Pain A."/>
            <person name="Palomares-Rius J.E."/>
            <person name="Zarowiecki M."/>
            <person name="Berriman M."/>
            <person name="Jones J.T."/>
            <person name="Urwin P.E."/>
        </authorList>
    </citation>
    <scope>NUCLEOTIDE SEQUENCE [LARGE SCALE GENOMIC DNA]</scope>
    <source>
        <strain evidence="2">Lindley</strain>
    </source>
</reference>
<dbReference type="WBParaSite" id="GPLIN_001318100">
    <property type="protein sequence ID" value="GPLIN_001318100"/>
    <property type="gene ID" value="GPLIN_001318100"/>
</dbReference>
<reference evidence="3" key="3">
    <citation type="submission" date="2016-06" db="UniProtKB">
        <authorList>
            <consortium name="WormBaseParasite"/>
        </authorList>
    </citation>
    <scope>IDENTIFICATION</scope>
</reference>
<reference evidence="2" key="1">
    <citation type="submission" date="2013-12" db="EMBL/GenBank/DDBJ databases">
        <authorList>
            <person name="Aslett M."/>
        </authorList>
    </citation>
    <scope>NUCLEOTIDE SEQUENCE [LARGE SCALE GENOMIC DNA]</scope>
    <source>
        <strain evidence="2">Lindley</strain>
    </source>
</reference>
<dbReference type="AlphaFoldDB" id="A0A183CJX5"/>
<dbReference type="Proteomes" id="UP000050741">
    <property type="component" value="Unassembled WGS sequence"/>
</dbReference>